<dbReference type="EMBL" id="BDEQ01000001">
    <property type="protein sequence ID" value="GAT94299.1"/>
    <property type="molecule type" value="Genomic_DNA"/>
</dbReference>
<evidence type="ECO:0000313" key="1">
    <source>
        <dbReference type="EMBL" id="GAT94299.1"/>
    </source>
</evidence>
<organism evidence="1 2">
    <name type="scientific">Entamoeba histolytica</name>
    <dbReference type="NCBI Taxonomy" id="5759"/>
    <lineage>
        <taxon>Eukaryota</taxon>
        <taxon>Amoebozoa</taxon>
        <taxon>Evosea</taxon>
        <taxon>Archamoebae</taxon>
        <taxon>Mastigamoebida</taxon>
        <taxon>Entamoebidae</taxon>
        <taxon>Entamoeba</taxon>
    </lineage>
</organism>
<name>A0A5K1V7C8_ENTHI</name>
<dbReference type="VEuPathDB" id="AmoebaDB:EHI_174530"/>
<dbReference type="VEuPathDB" id="AmoebaDB:EHI5A_102520"/>
<reference evidence="1 2" key="1">
    <citation type="submission" date="2016-05" db="EMBL/GenBank/DDBJ databases">
        <title>First whole genome sequencing of Entamoeba histolytica HM1:IMSS-clone-6.</title>
        <authorList>
            <person name="Mukherjee Avik.K."/>
            <person name="Izumyama S."/>
            <person name="Nakada-Tsukui K."/>
            <person name="Nozaki T."/>
        </authorList>
    </citation>
    <scope>NUCLEOTIDE SEQUENCE [LARGE SCALE GENOMIC DNA]</scope>
    <source>
        <strain evidence="1 2">HM1:IMSS clone 6</strain>
    </source>
</reference>
<sequence>MSLTNVNNTTNPKKPKINIPTYQEKLKRDLKSRISTLNHTQNKKEVFDFIDEYFDHNKYTIQLERMKLMGSKQLVKMFSPPINVDFLNKMFNENLLSGAMYNKILQFNESHIIRKLNGLYVDQTIFDILQMNSIELMRYFDIDNNIFLKGNLKGNKMMWLPTPVCTLILNNLLGPGNWEIMERIDSIEKNGIFTIHGKLVLWLANGTHYETDGYTTKFFEQKITSSNYFNAMKSHKTWFTRLLLSQAFQCFLSINSVNAEIMENMGQTELFLDELKEKNLSIKGTDPILIEQSHHLNQNVVKEFHLLEDLSTSTMTIPNTTTTTTTTNTNTNVFNNDKIPLKETDDSLKTISVKEINDNDNDDDFLNEIIDEIDEK</sequence>
<dbReference type="VEuPathDB" id="AmoebaDB:KM1_102060"/>
<accession>A0A5K1V7C8</accession>
<comment type="caution">
    <text evidence="1">The sequence shown here is derived from an EMBL/GenBank/DDBJ whole genome shotgun (WGS) entry which is preliminary data.</text>
</comment>
<evidence type="ECO:0000313" key="2">
    <source>
        <dbReference type="Proteomes" id="UP000078387"/>
    </source>
</evidence>
<dbReference type="VEuPathDB" id="AmoebaDB:EHI7A_075790"/>
<dbReference type="VEuPathDB" id="AmoebaDB:EHI8A_086070"/>
<proteinExistence type="predicted"/>
<dbReference type="Proteomes" id="UP000078387">
    <property type="component" value="Unassembled WGS sequence"/>
</dbReference>
<gene>
    <name evidence="1" type="ORF">CL6EHI_174530</name>
</gene>
<dbReference type="AlphaFoldDB" id="A0A5K1V7C8"/>
<protein>
    <submittedName>
        <fullName evidence="1">Uncharacterized protein</fullName>
    </submittedName>
</protein>